<name>A0AAU8J7A5_9CYAN</name>
<feature type="transmembrane region" description="Helical" evidence="1">
    <location>
        <begin position="57"/>
        <end position="78"/>
    </location>
</feature>
<dbReference type="AlphaFoldDB" id="A0AAU8J7A5"/>
<dbReference type="PANTHER" id="PTHR36109:SF1">
    <property type="entry name" value="SLR0613 PROTEIN"/>
    <property type="match status" value="1"/>
</dbReference>
<gene>
    <name evidence="2" type="ORF">ABWT76_003210</name>
</gene>
<keyword evidence="1" id="KW-0812">Transmembrane</keyword>
<feature type="transmembrane region" description="Helical" evidence="1">
    <location>
        <begin position="98"/>
        <end position="120"/>
    </location>
</feature>
<dbReference type="PANTHER" id="PTHR36109">
    <property type="entry name" value="MEMBRANE PROTEIN-RELATED"/>
    <property type="match status" value="1"/>
</dbReference>
<evidence type="ECO:0000313" key="2">
    <source>
        <dbReference type="EMBL" id="XCM34600.1"/>
    </source>
</evidence>
<accession>A0AAU8J7A5</accession>
<dbReference type="RefSeq" id="WP_054464514.1">
    <property type="nucleotide sequence ID" value="NZ_CP159837.1"/>
</dbReference>
<dbReference type="EMBL" id="CP159837">
    <property type="protein sequence ID" value="XCM34600.1"/>
    <property type="molecule type" value="Genomic_DNA"/>
</dbReference>
<evidence type="ECO:0000256" key="1">
    <source>
        <dbReference type="SAM" id="Phobius"/>
    </source>
</evidence>
<keyword evidence="1" id="KW-1133">Transmembrane helix</keyword>
<organism evidence="2">
    <name type="scientific">Planktothricoides raciborskii GIHE-MW2</name>
    <dbReference type="NCBI Taxonomy" id="2792601"/>
    <lineage>
        <taxon>Bacteria</taxon>
        <taxon>Bacillati</taxon>
        <taxon>Cyanobacteriota</taxon>
        <taxon>Cyanophyceae</taxon>
        <taxon>Oscillatoriophycideae</taxon>
        <taxon>Oscillatoriales</taxon>
        <taxon>Oscillatoriaceae</taxon>
        <taxon>Planktothricoides</taxon>
    </lineage>
</organism>
<protein>
    <submittedName>
        <fullName evidence="2">Uncharacterized protein</fullName>
    </submittedName>
</protein>
<sequence length="172" mass="18465">MKYLVAVLADRIQAEAVSVALEKEGIPTSQIHILGKGYKSADEFGFIDPNQKARKQALLMATWLVPFGFGAGFTFSFITNLDTFAWAGEIGNHLIGGLLGAMSGAMGSFFVGGGVGLVFGSGDALPYRNRLNQGKYLVIVQGADSLIRQATPIINQFKPENIQGYTEDANFI</sequence>
<keyword evidence="1" id="KW-0472">Membrane</keyword>
<dbReference type="InterPro" id="IPR052948">
    <property type="entry name" value="Low_temp-induced_all0457"/>
</dbReference>
<reference evidence="2" key="1">
    <citation type="submission" date="2024-07" db="EMBL/GenBank/DDBJ databases">
        <authorList>
            <person name="Kim Y.J."/>
            <person name="Jeong J.Y."/>
        </authorList>
    </citation>
    <scope>NUCLEOTIDE SEQUENCE</scope>
    <source>
        <strain evidence="2">GIHE-MW2</strain>
    </source>
</reference>
<proteinExistence type="predicted"/>